<dbReference type="Gene3D" id="3.90.226.10">
    <property type="entry name" value="2-enoyl-CoA Hydratase, Chain A, domain 1"/>
    <property type="match status" value="1"/>
</dbReference>
<dbReference type="InterPro" id="IPR029045">
    <property type="entry name" value="ClpP/crotonase-like_dom_sf"/>
</dbReference>
<dbReference type="PROSITE" id="PS00166">
    <property type="entry name" value="ENOYL_COA_HYDRATASE"/>
    <property type="match status" value="1"/>
</dbReference>
<comment type="caution">
    <text evidence="3">The sequence shown here is derived from an EMBL/GenBank/DDBJ whole genome shotgun (WGS) entry which is preliminary data.</text>
</comment>
<name>A0ABT0WFD0_9BACI</name>
<evidence type="ECO:0000256" key="1">
    <source>
        <dbReference type="ARBA" id="ARBA00005254"/>
    </source>
</evidence>
<dbReference type="CDD" id="cd06558">
    <property type="entry name" value="crotonase-like"/>
    <property type="match status" value="1"/>
</dbReference>
<dbReference type="PANTHER" id="PTHR11941:SF54">
    <property type="entry name" value="ENOYL-COA HYDRATASE, MITOCHONDRIAL"/>
    <property type="match status" value="1"/>
</dbReference>
<evidence type="ECO:0000313" key="4">
    <source>
        <dbReference type="Proteomes" id="UP001523262"/>
    </source>
</evidence>
<reference evidence="3 4" key="1">
    <citation type="submission" date="2022-06" db="EMBL/GenBank/DDBJ databases">
        <authorList>
            <person name="Jeon C.O."/>
        </authorList>
    </citation>
    <scope>NUCLEOTIDE SEQUENCE [LARGE SCALE GENOMIC DNA]</scope>
    <source>
        <strain evidence="3 4">KCTC 13943</strain>
    </source>
</reference>
<keyword evidence="4" id="KW-1185">Reference proteome</keyword>
<dbReference type="Pfam" id="PF00378">
    <property type="entry name" value="ECH_1"/>
    <property type="match status" value="1"/>
</dbReference>
<proteinExistence type="inferred from homology"/>
<comment type="similarity">
    <text evidence="1 2">Belongs to the enoyl-CoA hydratase/isomerase family.</text>
</comment>
<dbReference type="SUPFAM" id="SSF52096">
    <property type="entry name" value="ClpP/crotonase"/>
    <property type="match status" value="1"/>
</dbReference>
<dbReference type="EMBL" id="JAMQCR010000002">
    <property type="protein sequence ID" value="MCM2534280.1"/>
    <property type="molecule type" value="Genomic_DNA"/>
</dbReference>
<accession>A0ABT0WFD0</accession>
<dbReference type="PANTHER" id="PTHR11941">
    <property type="entry name" value="ENOYL-COA HYDRATASE-RELATED"/>
    <property type="match status" value="1"/>
</dbReference>
<dbReference type="InterPro" id="IPR018376">
    <property type="entry name" value="Enoyl-CoA_hyd/isom_CS"/>
</dbReference>
<evidence type="ECO:0000256" key="2">
    <source>
        <dbReference type="RuleBase" id="RU003707"/>
    </source>
</evidence>
<dbReference type="InterPro" id="IPR001753">
    <property type="entry name" value="Enoyl-CoA_hydra/iso"/>
</dbReference>
<dbReference type="Proteomes" id="UP001523262">
    <property type="component" value="Unassembled WGS sequence"/>
</dbReference>
<sequence length="262" mass="28375">MYVKSNLVDEHIAIVTMDRSKAKNALNAQMIQELLEQFECLSVNPQVRSIVLHGENHTFAAGADIHEMIGISASEAYTVSQNVNRLQNLIARIPQPVIAAIEGYCLGGGLELALACDIRIADTNAQLGLPEVKLGILPGGGGTQRLLELTGSAVASHLILTGSIIPASRAYELHIVSEVTDSCLEHATQIARLISSNSKNAVASIKRLLNGQLNQSLQSRLHLESHEFSLLFDHTDSVEGLSAFIEKRKPKFPSNLNIERGD</sequence>
<protein>
    <submittedName>
        <fullName evidence="3">Enoyl-CoA hydratase-related protein</fullName>
    </submittedName>
</protein>
<evidence type="ECO:0000313" key="3">
    <source>
        <dbReference type="EMBL" id="MCM2534280.1"/>
    </source>
</evidence>
<gene>
    <name evidence="3" type="ORF">NDK43_20405</name>
</gene>
<organism evidence="3 4">
    <name type="scientific">Neobacillus pocheonensis</name>
    <dbReference type="NCBI Taxonomy" id="363869"/>
    <lineage>
        <taxon>Bacteria</taxon>
        <taxon>Bacillati</taxon>
        <taxon>Bacillota</taxon>
        <taxon>Bacilli</taxon>
        <taxon>Bacillales</taxon>
        <taxon>Bacillaceae</taxon>
        <taxon>Neobacillus</taxon>
    </lineage>
</organism>